<protein>
    <submittedName>
        <fullName evidence="3">Uncharacterized protein</fullName>
    </submittedName>
</protein>
<proteinExistence type="predicted"/>
<gene>
    <name evidence="3" type="ORF">K4G66_08755</name>
</gene>
<reference evidence="3" key="2">
    <citation type="journal article" date="2024" name="Antonie Van Leeuwenhoek">
        <title>Roseihalotalea indica gen. nov., sp. nov., a halophilic Bacteroidetes from mesopelagic Southwest Indian Ocean with higher carbohydrate metabolic potential.</title>
        <authorList>
            <person name="Chen B."/>
            <person name="Zhang M."/>
            <person name="Lin D."/>
            <person name="Ye J."/>
            <person name="Tang K."/>
        </authorList>
    </citation>
    <scope>NUCLEOTIDE SEQUENCE</scope>
    <source>
        <strain evidence="3">TK19036</strain>
    </source>
</reference>
<dbReference type="AlphaFoldDB" id="A0AA49GTV3"/>
<accession>A0AA49GTV3</accession>
<reference evidence="3" key="1">
    <citation type="journal article" date="2023" name="Comput. Struct. Biotechnol. J.">
        <title>Discovery of a novel marine Bacteroidetes with a rich repertoire of carbohydrate-active enzymes.</title>
        <authorList>
            <person name="Chen B."/>
            <person name="Liu G."/>
            <person name="Chen Q."/>
            <person name="Wang H."/>
            <person name="Liu L."/>
            <person name="Tang K."/>
        </authorList>
    </citation>
    <scope>NUCLEOTIDE SEQUENCE</scope>
    <source>
        <strain evidence="3">TK19036</strain>
    </source>
</reference>
<sequence length="260" mass="30091">MKTITHFFVALFTLTTVSAFAQNYYPAEQQVQFDKTTANAWVVTVDNEPLDELKDGWSDYVKQELDVKSKKDGRDALIAKEVTVPRIAENIGDLRAKFFNEGDQSKMAVAFTTGYSIALNTTDNPDEAENLRRLVKNFVKYYKTDKLNEQIAQNEKREKALESSYEKNEREHKKLTKHIEKVEKQMNSGKTDENKKFDLKNQKIADESRIVALDEIMMNQKHELTDINQSIQKYRADISHLETLFTEPLAKKEANEEINK</sequence>
<keyword evidence="2" id="KW-0732">Signal</keyword>
<evidence type="ECO:0000313" key="3">
    <source>
        <dbReference type="EMBL" id="WKN38791.1"/>
    </source>
</evidence>
<dbReference type="EMBL" id="CP120682">
    <property type="protein sequence ID" value="WKN38791.1"/>
    <property type="molecule type" value="Genomic_DNA"/>
</dbReference>
<evidence type="ECO:0000256" key="2">
    <source>
        <dbReference type="SAM" id="SignalP"/>
    </source>
</evidence>
<organism evidence="3">
    <name type="scientific">Roseihalotalea indica</name>
    <dbReference type="NCBI Taxonomy" id="2867963"/>
    <lineage>
        <taxon>Bacteria</taxon>
        <taxon>Pseudomonadati</taxon>
        <taxon>Bacteroidota</taxon>
        <taxon>Cytophagia</taxon>
        <taxon>Cytophagales</taxon>
        <taxon>Catalimonadaceae</taxon>
        <taxon>Roseihalotalea</taxon>
    </lineage>
</organism>
<name>A0AA49GTV3_9BACT</name>
<feature type="region of interest" description="Disordered" evidence="1">
    <location>
        <begin position="154"/>
        <end position="175"/>
    </location>
</feature>
<evidence type="ECO:0000256" key="1">
    <source>
        <dbReference type="SAM" id="MobiDB-lite"/>
    </source>
</evidence>
<feature type="chain" id="PRO_5041295573" evidence="2">
    <location>
        <begin position="22"/>
        <end position="260"/>
    </location>
</feature>
<feature type="signal peptide" evidence="2">
    <location>
        <begin position="1"/>
        <end position="21"/>
    </location>
</feature>